<dbReference type="SMART" id="SM00388">
    <property type="entry name" value="HisKA"/>
    <property type="match status" value="1"/>
</dbReference>
<dbReference type="PANTHER" id="PTHR43065">
    <property type="entry name" value="SENSOR HISTIDINE KINASE"/>
    <property type="match status" value="1"/>
</dbReference>
<dbReference type="Pfam" id="PF02518">
    <property type="entry name" value="HATPase_c"/>
    <property type="match status" value="1"/>
</dbReference>
<accession>A0A1C9W6W1</accession>
<sequence>MNSTAPAASGLTLQHHELLRIYAYYRVAIALILLGIFNSEFGRGAVGNSAPAIYLKTVVSYCALNLGWLLYLSRNHYRTSTGQVGVILGCDILAFLILIQASGGLNSGLGYLLLINCSVGSMLLDRRMGAFFAAVASMAVIGQQLYGLLAGIADTQDIVSAGSLGILLFATVSALQYLSGRIRSATLRADQQSRQAAHLQRLAQQIVERMRTGVLVLDPSNKPELVNRAAQQLLGERLQAGADGQNALHKLVRDWRKDPSLGTPLLQGENGSELRVNFTNLPREQGNSTLLFVEDTRKLAEAAQKLKLASLGHLTGSIAHEIRNPLGAISHAAQLLSESPQLSDEDRHLVDIICRHSLRVNQIVENVMQLSRRQPAEPRLLDLGLWTERFVADFRAGAPADTTIELEMPNEEIPARFDAQQLAQIVTNLCNNALHHSRENCGHRWLGLEVYRHPQRDCAVLDISDQGPGVPPEHMDQIFEPFFTTGQGGSGLGLYIARELSEANQINLYHCRDRYDRSCFRVEFAPVESIVH</sequence>
<dbReference type="InterPro" id="IPR036890">
    <property type="entry name" value="HATPase_C_sf"/>
</dbReference>
<dbReference type="OrthoDB" id="2521613at2"/>
<evidence type="ECO:0000256" key="3">
    <source>
        <dbReference type="ARBA" id="ARBA00022553"/>
    </source>
</evidence>
<dbReference type="InterPro" id="IPR036097">
    <property type="entry name" value="HisK_dim/P_sf"/>
</dbReference>
<keyword evidence="6" id="KW-0808">Transferase</keyword>
<dbReference type="Gene3D" id="3.30.565.10">
    <property type="entry name" value="Histidine kinase-like ATPase, C-terminal domain"/>
    <property type="match status" value="1"/>
</dbReference>
<dbReference type="Pfam" id="PF00512">
    <property type="entry name" value="HisKA"/>
    <property type="match status" value="1"/>
</dbReference>
<feature type="transmembrane region" description="Helical" evidence="4">
    <location>
        <begin position="158"/>
        <end position="178"/>
    </location>
</feature>
<dbReference type="EMBL" id="CP014143">
    <property type="protein sequence ID" value="AOS96895.1"/>
    <property type="molecule type" value="Genomic_DNA"/>
</dbReference>
<feature type="transmembrane region" description="Helical" evidence="4">
    <location>
        <begin position="53"/>
        <end position="72"/>
    </location>
</feature>
<organism evidence="6 7">
    <name type="scientific">Microbulbifer aggregans</name>
    <dbReference type="NCBI Taxonomy" id="1769779"/>
    <lineage>
        <taxon>Bacteria</taxon>
        <taxon>Pseudomonadati</taxon>
        <taxon>Pseudomonadota</taxon>
        <taxon>Gammaproteobacteria</taxon>
        <taxon>Cellvibrionales</taxon>
        <taxon>Microbulbiferaceae</taxon>
        <taxon>Microbulbifer</taxon>
    </lineage>
</organism>
<evidence type="ECO:0000256" key="4">
    <source>
        <dbReference type="SAM" id="Phobius"/>
    </source>
</evidence>
<dbReference type="SMART" id="SM00387">
    <property type="entry name" value="HATPase_c"/>
    <property type="match status" value="1"/>
</dbReference>
<keyword evidence="6" id="KW-0418">Kinase</keyword>
<dbReference type="PROSITE" id="PS50109">
    <property type="entry name" value="HIS_KIN"/>
    <property type="match status" value="1"/>
</dbReference>
<protein>
    <recommendedName>
        <fullName evidence="2">histidine kinase</fullName>
        <ecNumber evidence="2">2.7.13.3</ecNumber>
    </recommendedName>
</protein>
<dbReference type="STRING" id="1769779.AUP74_01447"/>
<keyword evidence="4" id="KW-1133">Transmembrane helix</keyword>
<proteinExistence type="predicted"/>
<name>A0A1C9W6W1_9GAMM</name>
<evidence type="ECO:0000256" key="1">
    <source>
        <dbReference type="ARBA" id="ARBA00000085"/>
    </source>
</evidence>
<dbReference type="Gene3D" id="3.30.450.20">
    <property type="entry name" value="PAS domain"/>
    <property type="match status" value="1"/>
</dbReference>
<dbReference type="InterPro" id="IPR005467">
    <property type="entry name" value="His_kinase_dom"/>
</dbReference>
<dbReference type="Pfam" id="PF25323">
    <property type="entry name" value="6TM_PilS"/>
    <property type="match status" value="1"/>
</dbReference>
<dbReference type="AlphaFoldDB" id="A0A1C9W6W1"/>
<keyword evidence="3" id="KW-0597">Phosphoprotein</keyword>
<gene>
    <name evidence="6" type="primary">walK</name>
    <name evidence="6" type="ORF">AUP74_01447</name>
</gene>
<keyword evidence="7" id="KW-1185">Reference proteome</keyword>
<dbReference type="PRINTS" id="PR00344">
    <property type="entry name" value="BCTRLSENSOR"/>
</dbReference>
<dbReference type="PATRIC" id="fig|1769779.3.peg.1455"/>
<feature type="transmembrane region" description="Helical" evidence="4">
    <location>
        <begin position="21"/>
        <end position="41"/>
    </location>
</feature>
<feature type="domain" description="Histidine kinase" evidence="5">
    <location>
        <begin position="317"/>
        <end position="528"/>
    </location>
</feature>
<evidence type="ECO:0000313" key="7">
    <source>
        <dbReference type="Proteomes" id="UP000095672"/>
    </source>
</evidence>
<feature type="transmembrane region" description="Helical" evidence="4">
    <location>
        <begin position="131"/>
        <end position="152"/>
    </location>
</feature>
<comment type="catalytic activity">
    <reaction evidence="1">
        <text>ATP + protein L-histidine = ADP + protein N-phospho-L-histidine.</text>
        <dbReference type="EC" id="2.7.13.3"/>
    </reaction>
</comment>
<dbReference type="GO" id="GO:0000155">
    <property type="term" value="F:phosphorelay sensor kinase activity"/>
    <property type="evidence" value="ECO:0007669"/>
    <property type="project" value="InterPro"/>
</dbReference>
<evidence type="ECO:0000259" key="5">
    <source>
        <dbReference type="PROSITE" id="PS50109"/>
    </source>
</evidence>
<dbReference type="CDD" id="cd00075">
    <property type="entry name" value="HATPase"/>
    <property type="match status" value="1"/>
</dbReference>
<dbReference type="Gene3D" id="1.10.287.130">
    <property type="match status" value="1"/>
</dbReference>
<dbReference type="KEGG" id="micc:AUP74_01447"/>
<dbReference type="SUPFAM" id="SSF55874">
    <property type="entry name" value="ATPase domain of HSP90 chaperone/DNA topoisomerase II/histidine kinase"/>
    <property type="match status" value="1"/>
</dbReference>
<dbReference type="Proteomes" id="UP000095672">
    <property type="component" value="Chromosome"/>
</dbReference>
<evidence type="ECO:0000313" key="6">
    <source>
        <dbReference type="EMBL" id="AOS96895.1"/>
    </source>
</evidence>
<evidence type="ECO:0000256" key="2">
    <source>
        <dbReference type="ARBA" id="ARBA00012438"/>
    </source>
</evidence>
<dbReference type="InterPro" id="IPR004358">
    <property type="entry name" value="Sig_transdc_His_kin-like_C"/>
</dbReference>
<keyword evidence="4" id="KW-0812">Transmembrane</keyword>
<dbReference type="InterPro" id="IPR003594">
    <property type="entry name" value="HATPase_dom"/>
</dbReference>
<dbReference type="RefSeq" id="WP_069946980.1">
    <property type="nucleotide sequence ID" value="NZ_CP014143.1"/>
</dbReference>
<reference evidence="7" key="1">
    <citation type="submission" date="2016-01" db="EMBL/GenBank/DDBJ databases">
        <title>Complete genome sequence of Microbulbifer sp. CCB-MM1, a halophile isolated from Matang Mangrove Forest, Perak.</title>
        <authorList>
            <person name="Moh T.H."/>
            <person name="Dinesh B."/>
            <person name="Lau N.-S."/>
            <person name="Go F."/>
            <person name="Alexander Chong S.-C."/>
        </authorList>
    </citation>
    <scope>NUCLEOTIDE SEQUENCE [LARGE SCALE GENOMIC DNA]</scope>
    <source>
        <strain evidence="7">CCB-MM1</strain>
    </source>
</reference>
<dbReference type="SUPFAM" id="SSF47384">
    <property type="entry name" value="Homodimeric domain of signal transducing histidine kinase"/>
    <property type="match status" value="1"/>
</dbReference>
<dbReference type="InterPro" id="IPR003661">
    <property type="entry name" value="HisK_dim/P_dom"/>
</dbReference>
<dbReference type="CDD" id="cd00082">
    <property type="entry name" value="HisKA"/>
    <property type="match status" value="1"/>
</dbReference>
<keyword evidence="4" id="KW-0472">Membrane</keyword>
<dbReference type="PANTHER" id="PTHR43065:SF52">
    <property type="entry name" value="SENSOR PROTEIN KINASE PILS"/>
    <property type="match status" value="1"/>
</dbReference>
<dbReference type="EC" id="2.7.13.3" evidence="2"/>